<organism evidence="2 3">
    <name type="scientific">Svornostia abyssi</name>
    <dbReference type="NCBI Taxonomy" id="2898438"/>
    <lineage>
        <taxon>Bacteria</taxon>
        <taxon>Bacillati</taxon>
        <taxon>Actinomycetota</taxon>
        <taxon>Thermoleophilia</taxon>
        <taxon>Solirubrobacterales</taxon>
        <taxon>Baekduiaceae</taxon>
        <taxon>Svornostia</taxon>
    </lineage>
</organism>
<keyword evidence="1" id="KW-0812">Transmembrane</keyword>
<keyword evidence="1" id="KW-0472">Membrane</keyword>
<evidence type="ECO:0000313" key="3">
    <source>
        <dbReference type="Proteomes" id="UP001058860"/>
    </source>
</evidence>
<sequence>MADERGQSTVEVVALLPVLLVVVLAAAQLLVAGLAREQAGTAAQAGAMALLQDEDPRDAVREAVPGWSRARVTTRVRGRRVEVRLRPPSLVPRLADALTARVVADAGPADPR</sequence>
<gene>
    <name evidence="2" type="ORF">LRS13_13230</name>
</gene>
<evidence type="ECO:0008006" key="4">
    <source>
        <dbReference type="Google" id="ProtNLM"/>
    </source>
</evidence>
<accession>A0ABY5PB11</accession>
<keyword evidence="1" id="KW-1133">Transmembrane helix</keyword>
<reference evidence="3" key="1">
    <citation type="submission" date="2021-11" db="EMBL/GenBank/DDBJ databases">
        <title>Cultivation dependent microbiological survey of springs from the worlds oldest radium mine currently devoted to the extraction of radon-saturated water.</title>
        <authorList>
            <person name="Kapinusova G."/>
            <person name="Smrhova T."/>
            <person name="Strejcek M."/>
            <person name="Suman J."/>
            <person name="Jani K."/>
            <person name="Pajer P."/>
            <person name="Uhlik O."/>
        </authorList>
    </citation>
    <scope>NUCLEOTIDE SEQUENCE [LARGE SCALE GENOMIC DNA]</scope>
    <source>
        <strain evidence="3">J379</strain>
    </source>
</reference>
<name>A0ABY5PB11_9ACTN</name>
<dbReference type="EMBL" id="CP088295">
    <property type="protein sequence ID" value="UUY01690.1"/>
    <property type="molecule type" value="Genomic_DNA"/>
</dbReference>
<dbReference type="Proteomes" id="UP001058860">
    <property type="component" value="Chromosome"/>
</dbReference>
<dbReference type="RefSeq" id="WP_353862241.1">
    <property type="nucleotide sequence ID" value="NZ_CP088295.1"/>
</dbReference>
<protein>
    <recommendedName>
        <fullName evidence="4">TadE-like protein</fullName>
    </recommendedName>
</protein>
<evidence type="ECO:0000256" key="1">
    <source>
        <dbReference type="SAM" id="Phobius"/>
    </source>
</evidence>
<feature type="transmembrane region" description="Helical" evidence="1">
    <location>
        <begin position="12"/>
        <end position="35"/>
    </location>
</feature>
<keyword evidence="3" id="KW-1185">Reference proteome</keyword>
<evidence type="ECO:0000313" key="2">
    <source>
        <dbReference type="EMBL" id="UUY01690.1"/>
    </source>
</evidence>
<proteinExistence type="predicted"/>